<sequence length="317" mass="36190">MFEEVTTMKKPELLVTPQSVDHVKALLTAGADAFVIGEQQFGLRLAGEFSVSEVEEATKLIHAAGKKVYVAVNALFHNEKLDALGDYLKEMQRIGVDRLIYGDPAVIIVRREQGVTIPLHWNPETTATNWFTANYWGKRGATRAVLARELSLDEVIEIKEKAEVEVEVQVHGMTCMFQSKRPLLGHYFLYQDKVMTIENRQENRSMFLHDDERNNKYPIYEDANGTHIFSPNDMCIIDELGELFEADIDALKIEGVLQTPEYVVTVTEAYRRAIDTYFDESEDAYDDIKDDLLAKIEEIQPAIRPLDTGFIFKETVY</sequence>
<comment type="caution">
    <text evidence="1">The sequence shown here is derived from an EMBL/GenBank/DDBJ whole genome shotgun (WGS) entry which is preliminary data.</text>
</comment>
<dbReference type="EC" id="3.4.-.-" evidence="1"/>
<reference evidence="1 2" key="1">
    <citation type="submission" date="2017-11" db="EMBL/GenBank/DDBJ databases">
        <title>Genome sequence of Lysinibacillus sphaericus, a lignin-degrading bacteria isolated from municipal solid waste soil.</title>
        <authorList>
            <person name="Persinoti G.F."/>
            <person name="Paixao D.A."/>
            <person name="Bugg T.D."/>
            <person name="Squina F.M."/>
        </authorList>
    </citation>
    <scope>NUCLEOTIDE SEQUENCE [LARGE SCALE GENOMIC DNA]</scope>
    <source>
        <strain evidence="1 2">A1</strain>
    </source>
</reference>
<evidence type="ECO:0000313" key="2">
    <source>
        <dbReference type="Proteomes" id="UP000237319"/>
    </source>
</evidence>
<dbReference type="GO" id="GO:0006508">
    <property type="term" value="P:proteolysis"/>
    <property type="evidence" value="ECO:0007669"/>
    <property type="project" value="UniProtKB-KW"/>
</dbReference>
<evidence type="ECO:0000313" key="1">
    <source>
        <dbReference type="EMBL" id="POZ55606.1"/>
    </source>
</evidence>
<gene>
    <name evidence="1" type="primary">ydcP_1</name>
    <name evidence="1" type="ORF">LYSIN_00389</name>
</gene>
<dbReference type="InterPro" id="IPR051454">
    <property type="entry name" value="RNA/ubiquinone_mod_enzymes"/>
</dbReference>
<accession>A0A2S5CXU6</accession>
<keyword evidence="2" id="KW-1185">Reference proteome</keyword>
<dbReference type="Pfam" id="PF01136">
    <property type="entry name" value="Peptidase_U32"/>
    <property type="match status" value="1"/>
</dbReference>
<dbReference type="EMBL" id="PGLV01000001">
    <property type="protein sequence ID" value="POZ55606.1"/>
    <property type="molecule type" value="Genomic_DNA"/>
</dbReference>
<keyword evidence="1" id="KW-0378">Hydrolase</keyword>
<organism evidence="1 2">
    <name type="scientific">Lysinibacillus sphaericus</name>
    <name type="common">Bacillus sphaericus</name>
    <dbReference type="NCBI Taxonomy" id="1421"/>
    <lineage>
        <taxon>Bacteria</taxon>
        <taxon>Bacillati</taxon>
        <taxon>Bacillota</taxon>
        <taxon>Bacilli</taxon>
        <taxon>Bacillales</taxon>
        <taxon>Bacillaceae</taxon>
        <taxon>Lysinibacillus</taxon>
    </lineage>
</organism>
<proteinExistence type="predicted"/>
<dbReference type="GO" id="GO:0008233">
    <property type="term" value="F:peptidase activity"/>
    <property type="evidence" value="ECO:0007669"/>
    <property type="project" value="UniProtKB-KW"/>
</dbReference>
<dbReference type="PANTHER" id="PTHR30217:SF7">
    <property type="entry name" value="TRNA HYDROXYLATION PROTEIN P2"/>
    <property type="match status" value="1"/>
</dbReference>
<dbReference type="AlphaFoldDB" id="A0A2S5CXU6"/>
<protein>
    <submittedName>
        <fullName evidence="1">Putative protease YdcP</fullName>
        <ecNumber evidence="1">3.4.-.-</ecNumber>
    </submittedName>
</protein>
<dbReference type="InterPro" id="IPR001539">
    <property type="entry name" value="Peptidase_U32"/>
</dbReference>
<dbReference type="PANTHER" id="PTHR30217">
    <property type="entry name" value="PEPTIDASE U32 FAMILY"/>
    <property type="match status" value="1"/>
</dbReference>
<name>A0A2S5CXU6_LYSSH</name>
<keyword evidence="1" id="KW-0645">Protease</keyword>
<dbReference type="Proteomes" id="UP000237319">
    <property type="component" value="Unassembled WGS sequence"/>
</dbReference>